<evidence type="ECO:0000256" key="3">
    <source>
        <dbReference type="ARBA" id="ARBA00023157"/>
    </source>
</evidence>
<feature type="transmembrane region" description="Helical" evidence="7">
    <location>
        <begin position="306"/>
        <end position="331"/>
    </location>
</feature>
<keyword evidence="10" id="KW-1185">Reference proteome</keyword>
<keyword evidence="4" id="KW-0325">Glycoprotein</keyword>
<evidence type="ECO:0000256" key="7">
    <source>
        <dbReference type="SAM" id="Phobius"/>
    </source>
</evidence>
<dbReference type="SUPFAM" id="SSF48726">
    <property type="entry name" value="Immunoglobulin"/>
    <property type="match status" value="3"/>
</dbReference>
<accession>A0AAN8JD09</accession>
<gene>
    <name evidence="9" type="ORF">SNE40_016027</name>
</gene>
<keyword evidence="5" id="KW-0393">Immunoglobulin domain</keyword>
<evidence type="ECO:0000313" key="9">
    <source>
        <dbReference type="EMBL" id="KAK6172354.1"/>
    </source>
</evidence>
<dbReference type="GO" id="GO:0005911">
    <property type="term" value="C:cell-cell junction"/>
    <property type="evidence" value="ECO:0007669"/>
    <property type="project" value="TreeGrafter"/>
</dbReference>
<dbReference type="PROSITE" id="PS50835">
    <property type="entry name" value="IG_LIKE"/>
    <property type="match status" value="1"/>
</dbReference>
<evidence type="ECO:0000259" key="8">
    <source>
        <dbReference type="PROSITE" id="PS50835"/>
    </source>
</evidence>
<keyword evidence="3" id="KW-1015">Disulfide bond</keyword>
<organism evidence="9 10">
    <name type="scientific">Patella caerulea</name>
    <name type="common">Rayed Mediterranean limpet</name>
    <dbReference type="NCBI Taxonomy" id="87958"/>
    <lineage>
        <taxon>Eukaryota</taxon>
        <taxon>Metazoa</taxon>
        <taxon>Spiralia</taxon>
        <taxon>Lophotrochozoa</taxon>
        <taxon>Mollusca</taxon>
        <taxon>Gastropoda</taxon>
        <taxon>Patellogastropoda</taxon>
        <taxon>Patelloidea</taxon>
        <taxon>Patellidae</taxon>
        <taxon>Patella</taxon>
    </lineage>
</organism>
<dbReference type="PANTHER" id="PTHR11640">
    <property type="entry name" value="NEPHRIN"/>
    <property type="match status" value="1"/>
</dbReference>
<dbReference type="GO" id="GO:0005886">
    <property type="term" value="C:plasma membrane"/>
    <property type="evidence" value="ECO:0007669"/>
    <property type="project" value="TreeGrafter"/>
</dbReference>
<evidence type="ECO:0000313" key="10">
    <source>
        <dbReference type="Proteomes" id="UP001347796"/>
    </source>
</evidence>
<dbReference type="GO" id="GO:0050839">
    <property type="term" value="F:cell adhesion molecule binding"/>
    <property type="evidence" value="ECO:0007669"/>
    <property type="project" value="TreeGrafter"/>
</dbReference>
<evidence type="ECO:0000256" key="6">
    <source>
        <dbReference type="SAM" id="MobiDB-lite"/>
    </source>
</evidence>
<keyword evidence="7" id="KW-1133">Transmembrane helix</keyword>
<keyword evidence="2 7" id="KW-0472">Membrane</keyword>
<dbReference type="GO" id="GO:0098609">
    <property type="term" value="P:cell-cell adhesion"/>
    <property type="evidence" value="ECO:0007669"/>
    <property type="project" value="TreeGrafter"/>
</dbReference>
<dbReference type="CDD" id="cd00096">
    <property type="entry name" value="Ig"/>
    <property type="match status" value="1"/>
</dbReference>
<dbReference type="SMART" id="SM00409">
    <property type="entry name" value="IG"/>
    <property type="match status" value="3"/>
</dbReference>
<reference evidence="9 10" key="1">
    <citation type="submission" date="2024-01" db="EMBL/GenBank/DDBJ databases">
        <title>The genome of the rayed Mediterranean limpet Patella caerulea (Linnaeus, 1758).</title>
        <authorList>
            <person name="Anh-Thu Weber A."/>
            <person name="Halstead-Nussloch G."/>
        </authorList>
    </citation>
    <scope>NUCLEOTIDE SEQUENCE [LARGE SCALE GENOMIC DNA]</scope>
    <source>
        <strain evidence="9">AATW-2023a</strain>
        <tissue evidence="9">Whole specimen</tissue>
    </source>
</reference>
<dbReference type="Proteomes" id="UP001347796">
    <property type="component" value="Unassembled WGS sequence"/>
</dbReference>
<dbReference type="InterPro" id="IPR007110">
    <property type="entry name" value="Ig-like_dom"/>
</dbReference>
<name>A0AAN8JD09_PATCE</name>
<feature type="compositionally biased region" description="Polar residues" evidence="6">
    <location>
        <begin position="364"/>
        <end position="376"/>
    </location>
</feature>
<feature type="region of interest" description="Disordered" evidence="6">
    <location>
        <begin position="364"/>
        <end position="391"/>
    </location>
</feature>
<dbReference type="PANTHER" id="PTHR11640:SF164">
    <property type="entry name" value="MAM DOMAIN-CONTAINING GLYCOSYLPHOSPHATIDYLINOSITOL ANCHOR PROTEIN 1"/>
    <property type="match status" value="1"/>
</dbReference>
<dbReference type="InterPro" id="IPR003599">
    <property type="entry name" value="Ig_sub"/>
</dbReference>
<proteinExistence type="predicted"/>
<feature type="domain" description="Ig-like" evidence="8">
    <location>
        <begin position="84"/>
        <end position="181"/>
    </location>
</feature>
<evidence type="ECO:0000256" key="1">
    <source>
        <dbReference type="ARBA" id="ARBA00004479"/>
    </source>
</evidence>
<comment type="caution">
    <text evidence="9">The sequence shown here is derived from an EMBL/GenBank/DDBJ whole genome shotgun (WGS) entry which is preliminary data.</text>
</comment>
<dbReference type="InterPro" id="IPR013783">
    <property type="entry name" value="Ig-like_fold"/>
</dbReference>
<comment type="subcellular location">
    <subcellularLocation>
        <location evidence="1">Membrane</location>
        <topology evidence="1">Single-pass type I membrane protein</topology>
    </subcellularLocation>
</comment>
<dbReference type="EMBL" id="JAZGQO010000011">
    <property type="protein sequence ID" value="KAK6172354.1"/>
    <property type="molecule type" value="Genomic_DNA"/>
</dbReference>
<sequence>MNAPVSTVTITNKNSYIFTDGQDTNVTCKTAIITWSIISGINLGNGTTINNTDGTTTSILQYTADKSDDKNTLLCTATNGYGSPKTDTVMLDILYLDEVSISLDNNKLEGSEAHPVSISCSSNSNPVALITWYNGTTKLSSAQSNNDTFTIQQATCLDTGDYICNVKNRAIPQLEYNRTIELRIICSPRRDTRCSSTPIVSGNITDIVQLVADVISYPPPTFTWYHSKISTGDVEPIYNDDVYEQIDTNSSINTYKSTLHINITSNIFYTSYTVNVSNDVGYMELEYQVKPQLESAIPQTSEASHILLMVESGVGVLVFIIIIISVVVTLVRKLKQPKTSEEEPSPYDNLNMDTIKTNDTDSTYNEVGSSSDSTGITGHHTTHPQTNQNYDFEDSATYENPNMGEYYQDVGNVRTPVDGHEDDSKHTYVNTKKGDNPAYATVDKRKWNGV</sequence>
<protein>
    <recommendedName>
        <fullName evidence="8">Ig-like domain-containing protein</fullName>
    </recommendedName>
</protein>
<keyword evidence="7" id="KW-0812">Transmembrane</keyword>
<evidence type="ECO:0000256" key="5">
    <source>
        <dbReference type="ARBA" id="ARBA00023319"/>
    </source>
</evidence>
<evidence type="ECO:0000256" key="4">
    <source>
        <dbReference type="ARBA" id="ARBA00023180"/>
    </source>
</evidence>
<dbReference type="Gene3D" id="2.60.40.10">
    <property type="entry name" value="Immunoglobulins"/>
    <property type="match status" value="3"/>
</dbReference>
<dbReference type="AlphaFoldDB" id="A0AAN8JD09"/>
<dbReference type="Pfam" id="PF13927">
    <property type="entry name" value="Ig_3"/>
    <property type="match status" value="1"/>
</dbReference>
<evidence type="ECO:0000256" key="2">
    <source>
        <dbReference type="ARBA" id="ARBA00023136"/>
    </source>
</evidence>
<dbReference type="InterPro" id="IPR051275">
    <property type="entry name" value="Cell_adhesion_signaling"/>
</dbReference>
<dbReference type="InterPro" id="IPR036179">
    <property type="entry name" value="Ig-like_dom_sf"/>
</dbReference>